<evidence type="ECO:0000256" key="3">
    <source>
        <dbReference type="ARBA" id="ARBA00022692"/>
    </source>
</evidence>
<feature type="transmembrane region" description="Helical" evidence="7">
    <location>
        <begin position="153"/>
        <end position="176"/>
    </location>
</feature>
<dbReference type="Proteomes" id="UP001209922">
    <property type="component" value="Unassembled WGS sequence"/>
</dbReference>
<dbReference type="EMBL" id="JAPCHY010000001">
    <property type="protein sequence ID" value="MCW4470960.1"/>
    <property type="molecule type" value="Genomic_DNA"/>
</dbReference>
<dbReference type="InterPro" id="IPR022764">
    <property type="entry name" value="Peptidase_S54_rhomboid_dom"/>
</dbReference>
<keyword evidence="9" id="KW-0645">Protease</keyword>
<evidence type="ECO:0000256" key="7">
    <source>
        <dbReference type="SAM" id="Phobius"/>
    </source>
</evidence>
<keyword evidence="5 7" id="KW-1133">Transmembrane helix</keyword>
<feature type="transmembrane region" description="Helical" evidence="7">
    <location>
        <begin position="236"/>
        <end position="258"/>
    </location>
</feature>
<dbReference type="RefSeq" id="WP_265125169.1">
    <property type="nucleotide sequence ID" value="NZ_JAPCHY010000001.1"/>
</dbReference>
<evidence type="ECO:0000256" key="2">
    <source>
        <dbReference type="ARBA" id="ARBA00009045"/>
    </source>
</evidence>
<comment type="caution">
    <text evidence="9">The sequence shown here is derived from an EMBL/GenBank/DDBJ whole genome shotgun (WGS) entry which is preliminary data.</text>
</comment>
<evidence type="ECO:0000256" key="4">
    <source>
        <dbReference type="ARBA" id="ARBA00022801"/>
    </source>
</evidence>
<organism evidence="9 10">
    <name type="scientific">Xanthomonas chitinilytica</name>
    <dbReference type="NCBI Taxonomy" id="2989819"/>
    <lineage>
        <taxon>Bacteria</taxon>
        <taxon>Pseudomonadati</taxon>
        <taxon>Pseudomonadota</taxon>
        <taxon>Gammaproteobacteria</taxon>
        <taxon>Lysobacterales</taxon>
        <taxon>Lysobacteraceae</taxon>
        <taxon>Xanthomonas</taxon>
    </lineage>
</organism>
<feature type="transmembrane region" description="Helical" evidence="7">
    <location>
        <begin position="209"/>
        <end position="229"/>
    </location>
</feature>
<comment type="similarity">
    <text evidence="2">Belongs to the peptidase S54 family.</text>
</comment>
<dbReference type="PANTHER" id="PTHR43731:SF14">
    <property type="entry name" value="PRESENILIN-ASSOCIATED RHOMBOID-LIKE PROTEIN, MITOCHONDRIAL"/>
    <property type="match status" value="1"/>
</dbReference>
<evidence type="ECO:0000256" key="6">
    <source>
        <dbReference type="ARBA" id="ARBA00023136"/>
    </source>
</evidence>
<evidence type="ECO:0000256" key="1">
    <source>
        <dbReference type="ARBA" id="ARBA00004141"/>
    </source>
</evidence>
<feature type="domain" description="Peptidase S54 rhomboid" evidence="8">
    <location>
        <begin position="146"/>
        <end position="294"/>
    </location>
</feature>
<keyword evidence="6 7" id="KW-0472">Membrane</keyword>
<sequence>MLILPLHKPLTLANFPLATMLLVLANVLVFFGWQAGDEARLDAAQRYYLQSGLGEYEVPAYARHLRHSGQADAAAELAELAPAQQAAFVGQRTLTDVGFVAALAAGALFETPEQAQAWQPLRRQYDRLLDEVFTLRHILRGSEWSPARMLSSAFLHAGAMHLVGNMLFLIVLGLLLEGAVGPLRLLAVYVLGALGASAASLLWRWGETGGGLGASGAVAAMMGAFCVVWGRRPVRFFYWFGVVFDYVRAPAIWLLPLWLGWEVYNLLANGDKGVAFEAHAGGLLCGAAIGAVLVLTGQVRAGYMRDDEETAAADDRWERAQRHLGRMENREAEELLAALAQEQPRRADIAMARYRAAANAGQRQAARQRALELLRLPTDDAGTARLQAEAAAALQAAGAPLSPDETGLLLETWVALGKLDEAETLLLGNGAALPRDVQAGHWFRLALRHGEQSGVERQYRLLRMLIERFPELPQADKARFLLENG</sequence>
<reference evidence="9 10" key="1">
    <citation type="submission" date="2022-10" db="EMBL/GenBank/DDBJ databases">
        <title>Xanthomonas sp. H13-6.</title>
        <authorList>
            <person name="Liu X."/>
            <person name="Deng Z."/>
            <person name="Jiang Y."/>
            <person name="Yu T."/>
            <person name="Ai J."/>
        </authorList>
    </citation>
    <scope>NUCLEOTIDE SEQUENCE [LARGE SCALE GENOMIC DNA]</scope>
    <source>
        <strain evidence="9 10">H13-6</strain>
    </source>
</reference>
<evidence type="ECO:0000256" key="5">
    <source>
        <dbReference type="ARBA" id="ARBA00022989"/>
    </source>
</evidence>
<dbReference type="Gene3D" id="1.20.1540.10">
    <property type="entry name" value="Rhomboid-like"/>
    <property type="match status" value="1"/>
</dbReference>
<evidence type="ECO:0000313" key="9">
    <source>
        <dbReference type="EMBL" id="MCW4470960.1"/>
    </source>
</evidence>
<keyword evidence="3 7" id="KW-0812">Transmembrane</keyword>
<dbReference type="InterPro" id="IPR035952">
    <property type="entry name" value="Rhomboid-like_sf"/>
</dbReference>
<name>A0ABT3JS10_9XANT</name>
<proteinExistence type="inferred from homology"/>
<gene>
    <name evidence="9" type="ORF">OK345_00310</name>
</gene>
<keyword evidence="4" id="KW-0378">Hydrolase</keyword>
<evidence type="ECO:0000259" key="8">
    <source>
        <dbReference type="Pfam" id="PF01694"/>
    </source>
</evidence>
<feature type="transmembrane region" description="Helical" evidence="7">
    <location>
        <begin position="183"/>
        <end position="203"/>
    </location>
</feature>
<dbReference type="Pfam" id="PF01694">
    <property type="entry name" value="Rhomboid"/>
    <property type="match status" value="1"/>
</dbReference>
<keyword evidence="10" id="KW-1185">Reference proteome</keyword>
<dbReference type="PANTHER" id="PTHR43731">
    <property type="entry name" value="RHOMBOID PROTEASE"/>
    <property type="match status" value="1"/>
</dbReference>
<dbReference type="GO" id="GO:0008233">
    <property type="term" value="F:peptidase activity"/>
    <property type="evidence" value="ECO:0007669"/>
    <property type="project" value="UniProtKB-KW"/>
</dbReference>
<feature type="transmembrane region" description="Helical" evidence="7">
    <location>
        <begin position="12"/>
        <end position="33"/>
    </location>
</feature>
<feature type="transmembrane region" description="Helical" evidence="7">
    <location>
        <begin position="278"/>
        <end position="296"/>
    </location>
</feature>
<evidence type="ECO:0000313" key="10">
    <source>
        <dbReference type="Proteomes" id="UP001209922"/>
    </source>
</evidence>
<dbReference type="InterPro" id="IPR050925">
    <property type="entry name" value="Rhomboid_protease_S54"/>
</dbReference>
<protein>
    <submittedName>
        <fullName evidence="9">Rhomboid family intramembrane serine protease</fullName>
    </submittedName>
</protein>
<dbReference type="SUPFAM" id="SSF144091">
    <property type="entry name" value="Rhomboid-like"/>
    <property type="match status" value="1"/>
</dbReference>
<dbReference type="GO" id="GO:0006508">
    <property type="term" value="P:proteolysis"/>
    <property type="evidence" value="ECO:0007669"/>
    <property type="project" value="UniProtKB-KW"/>
</dbReference>
<accession>A0ABT3JS10</accession>
<comment type="subcellular location">
    <subcellularLocation>
        <location evidence="1">Membrane</location>
        <topology evidence="1">Multi-pass membrane protein</topology>
    </subcellularLocation>
</comment>